<reference evidence="4" key="1">
    <citation type="journal article" date="2019" name="Int. J. Syst. Evol. Microbiol.">
        <title>The Global Catalogue of Microorganisms (GCM) 10K type strain sequencing project: providing services to taxonomists for standard genome sequencing and annotation.</title>
        <authorList>
            <consortium name="The Broad Institute Genomics Platform"/>
            <consortium name="The Broad Institute Genome Sequencing Center for Infectious Disease"/>
            <person name="Wu L."/>
            <person name="Ma J."/>
        </authorList>
    </citation>
    <scope>NUCLEOTIDE SEQUENCE [LARGE SCALE GENOMIC DNA]</scope>
    <source>
        <strain evidence="4">XZYJ18</strain>
    </source>
</reference>
<feature type="transmembrane region" description="Helical" evidence="1">
    <location>
        <begin position="6"/>
        <end position="26"/>
    </location>
</feature>
<keyword evidence="1" id="KW-0472">Membrane</keyword>
<keyword evidence="1" id="KW-0812">Transmembrane</keyword>
<feature type="transmembrane region" description="Helical" evidence="1">
    <location>
        <begin position="189"/>
        <end position="214"/>
    </location>
</feature>
<evidence type="ECO:0000259" key="2">
    <source>
        <dbReference type="Pfam" id="PF19124"/>
    </source>
</evidence>
<protein>
    <submittedName>
        <fullName evidence="3">DUF1648 domain-containing protein</fullName>
    </submittedName>
</protein>
<sequence>MNTVPAVNAALTLGILACLSAVFYVAPSRLLNPRAVPFGVRVPPDKADAPEVTAERTRYRRHLLASAALVAVPTASLTAVLDGPAVGATGGGLLLCAVTAVLWTRAHNGIADAKKRGGWYEQARQGAVTDTSLRTDPVRMPWPWAIPSLAIIGVTATVGAIVYPGLPAEIALPQRSPGGTVYRVYPTTIWSAFSLVFAQVIVTATMIGVIAGALRTRADLDVARPKTSAARYRRYLVIMARALLGISALVNLMMLGLSGLIWSDDRSQELVLLVAGVPSLLILAIVAYLVLRVGPSGSRLPAGTAEADSGLVPRDDDRFWHLAGTVYVNADDPAALVPRRVGIGWTANLGNLRVVAATTVVVAVAMGVSVLISM</sequence>
<proteinExistence type="predicted"/>
<name>A0ABV9DSS7_9ACTN</name>
<keyword evidence="4" id="KW-1185">Reference proteome</keyword>
<keyword evidence="1" id="KW-1133">Transmembrane helix</keyword>
<feature type="transmembrane region" description="Helical" evidence="1">
    <location>
        <begin position="87"/>
        <end position="106"/>
    </location>
</feature>
<feature type="transmembrane region" description="Helical" evidence="1">
    <location>
        <begin position="235"/>
        <end position="258"/>
    </location>
</feature>
<evidence type="ECO:0000313" key="4">
    <source>
        <dbReference type="Proteomes" id="UP001595923"/>
    </source>
</evidence>
<organism evidence="3 4">
    <name type="scientific">Nocardiopsis mangrovi</name>
    <dbReference type="NCBI Taxonomy" id="1179818"/>
    <lineage>
        <taxon>Bacteria</taxon>
        <taxon>Bacillati</taxon>
        <taxon>Actinomycetota</taxon>
        <taxon>Actinomycetes</taxon>
        <taxon>Streptosporangiales</taxon>
        <taxon>Nocardiopsidaceae</taxon>
        <taxon>Nocardiopsis</taxon>
    </lineage>
</organism>
<dbReference type="InterPro" id="IPR043831">
    <property type="entry name" value="DUF5808"/>
</dbReference>
<feature type="transmembrane region" description="Helical" evidence="1">
    <location>
        <begin position="354"/>
        <end position="372"/>
    </location>
</feature>
<evidence type="ECO:0000256" key="1">
    <source>
        <dbReference type="SAM" id="Phobius"/>
    </source>
</evidence>
<feature type="domain" description="DUF5808" evidence="2">
    <location>
        <begin position="331"/>
        <end position="354"/>
    </location>
</feature>
<comment type="caution">
    <text evidence="3">The sequence shown here is derived from an EMBL/GenBank/DDBJ whole genome shotgun (WGS) entry which is preliminary data.</text>
</comment>
<dbReference type="Proteomes" id="UP001595923">
    <property type="component" value="Unassembled WGS sequence"/>
</dbReference>
<dbReference type="RefSeq" id="WP_378571720.1">
    <property type="nucleotide sequence ID" value="NZ_JBHSFQ010000003.1"/>
</dbReference>
<feature type="transmembrane region" description="Helical" evidence="1">
    <location>
        <begin position="63"/>
        <end position="81"/>
    </location>
</feature>
<feature type="transmembrane region" description="Helical" evidence="1">
    <location>
        <begin position="270"/>
        <end position="291"/>
    </location>
</feature>
<accession>A0ABV9DSS7</accession>
<dbReference type="EMBL" id="JBHSFQ010000003">
    <property type="protein sequence ID" value="MFC4561098.1"/>
    <property type="molecule type" value="Genomic_DNA"/>
</dbReference>
<feature type="transmembrane region" description="Helical" evidence="1">
    <location>
        <begin position="144"/>
        <end position="166"/>
    </location>
</feature>
<evidence type="ECO:0000313" key="3">
    <source>
        <dbReference type="EMBL" id="MFC4561098.1"/>
    </source>
</evidence>
<dbReference type="Pfam" id="PF19124">
    <property type="entry name" value="DUF5808"/>
    <property type="match status" value="1"/>
</dbReference>
<gene>
    <name evidence="3" type="ORF">ACFO4E_04425</name>
</gene>